<dbReference type="Gene3D" id="2.60.120.260">
    <property type="entry name" value="Galactose-binding domain-like"/>
    <property type="match status" value="1"/>
</dbReference>
<evidence type="ECO:0000256" key="2">
    <source>
        <dbReference type="ARBA" id="ARBA00012754"/>
    </source>
</evidence>
<evidence type="ECO:0000256" key="1">
    <source>
        <dbReference type="ARBA" id="ARBA00000829"/>
    </source>
</evidence>
<evidence type="ECO:0000259" key="5">
    <source>
        <dbReference type="Pfam" id="PF22666"/>
    </source>
</evidence>
<sequence>ISVGGSVPGGVYTDLLNGGVLNQGDFYYLPESLFENEKVVLEFDGLDTAAEILLQDTTELGRAQNMFSKYLFDITNYSEQMKGEAKLSIIFRSPVNFSRDQFDSYIASYGYEIPPECLDPVYQGECHANMIRKMQASFSWDWGPAFPNAGIWKAWRIVGWSSAKLSSISVFPKPDAYFDLASNVSLSGTLQISVGGTEYFNSEVFVNENSFVEDSFKIPEDTVETWWPNGYGNQPLYDIIVTFTPNDFPDDGVSSLTKRIGFRTIELDQSFVDDSDQSIEQVTPPYTRLLLEAARDTHQNCLRVWGGGIYESDEFYEFADEFGLLIWEDMMFACSMYPADDNYLDSVRSETRTQIRRLQHHPCILLWATNNENESALRSNW</sequence>
<dbReference type="SUPFAM" id="SSF51445">
    <property type="entry name" value="(Trans)glycosidases"/>
    <property type="match status" value="1"/>
</dbReference>
<dbReference type="PANTHER" id="PTHR43730:SF1">
    <property type="entry name" value="BETA-MANNOSIDASE"/>
    <property type="match status" value="1"/>
</dbReference>
<dbReference type="InterPro" id="IPR017853">
    <property type="entry name" value="GH"/>
</dbReference>
<dbReference type="InterPro" id="IPR013783">
    <property type="entry name" value="Ig-like_fold"/>
</dbReference>
<organism evidence="6 7">
    <name type="scientific">Armadillidium nasatum</name>
    <dbReference type="NCBI Taxonomy" id="96803"/>
    <lineage>
        <taxon>Eukaryota</taxon>
        <taxon>Metazoa</taxon>
        <taxon>Ecdysozoa</taxon>
        <taxon>Arthropoda</taxon>
        <taxon>Crustacea</taxon>
        <taxon>Multicrustacea</taxon>
        <taxon>Malacostraca</taxon>
        <taxon>Eumalacostraca</taxon>
        <taxon>Peracarida</taxon>
        <taxon>Isopoda</taxon>
        <taxon>Oniscidea</taxon>
        <taxon>Crinocheta</taxon>
        <taxon>Armadillidiidae</taxon>
        <taxon>Armadillidium</taxon>
    </lineage>
</organism>
<dbReference type="SUPFAM" id="SSF49785">
    <property type="entry name" value="Galactose-binding domain-like"/>
    <property type="match status" value="1"/>
</dbReference>
<dbReference type="OrthoDB" id="2866996at2759"/>
<comment type="catalytic activity">
    <reaction evidence="1">
        <text>Hydrolysis of terminal, non-reducing beta-D-mannose residues in beta-D-mannosides.</text>
        <dbReference type="EC" id="3.2.1.25"/>
    </reaction>
</comment>
<name>A0A5N5TGL4_9CRUS</name>
<gene>
    <name evidence="6" type="primary">Manba</name>
    <name evidence="6" type="ORF">Anas_06509</name>
</gene>
<dbReference type="PANTHER" id="PTHR43730">
    <property type="entry name" value="BETA-MANNOSIDASE"/>
    <property type="match status" value="1"/>
</dbReference>
<accession>A0A5N5TGL4</accession>
<dbReference type="InterPro" id="IPR036156">
    <property type="entry name" value="Beta-gal/glucu_dom_sf"/>
</dbReference>
<dbReference type="GO" id="GO:0006516">
    <property type="term" value="P:glycoprotein catabolic process"/>
    <property type="evidence" value="ECO:0007669"/>
    <property type="project" value="TreeGrafter"/>
</dbReference>
<keyword evidence="4" id="KW-0326">Glycosidase</keyword>
<reference evidence="6 7" key="1">
    <citation type="journal article" date="2019" name="PLoS Biol.">
        <title>Sex chromosomes control vertical transmission of feminizing Wolbachia symbionts in an isopod.</title>
        <authorList>
            <person name="Becking T."/>
            <person name="Chebbi M.A."/>
            <person name="Giraud I."/>
            <person name="Moumen B."/>
            <person name="Laverre T."/>
            <person name="Caubet Y."/>
            <person name="Peccoud J."/>
            <person name="Gilbert C."/>
            <person name="Cordaux R."/>
        </authorList>
    </citation>
    <scope>NUCLEOTIDE SEQUENCE [LARGE SCALE GENOMIC DNA]</scope>
    <source>
        <strain evidence="6">ANa2</strain>
        <tissue evidence="6">Whole body excluding digestive tract and cuticle</tissue>
    </source>
</reference>
<dbReference type="EMBL" id="SEYY01003432">
    <property type="protein sequence ID" value="KAB7504295.1"/>
    <property type="molecule type" value="Genomic_DNA"/>
</dbReference>
<proteinExistence type="predicted"/>
<evidence type="ECO:0000313" key="7">
    <source>
        <dbReference type="Proteomes" id="UP000326759"/>
    </source>
</evidence>
<feature type="domain" description="Beta-mannosidase-like galactose-binding" evidence="5">
    <location>
        <begin position="29"/>
        <end position="153"/>
    </location>
</feature>
<dbReference type="Pfam" id="PF22666">
    <property type="entry name" value="Glyco_hydro_2_N2"/>
    <property type="match status" value="1"/>
</dbReference>
<dbReference type="InterPro" id="IPR008979">
    <property type="entry name" value="Galactose-bd-like_sf"/>
</dbReference>
<dbReference type="EC" id="3.2.1.25" evidence="2"/>
<dbReference type="Proteomes" id="UP000326759">
    <property type="component" value="Unassembled WGS sequence"/>
</dbReference>
<dbReference type="Gene3D" id="3.20.20.80">
    <property type="entry name" value="Glycosidases"/>
    <property type="match status" value="1"/>
</dbReference>
<dbReference type="AlphaFoldDB" id="A0A5N5TGL4"/>
<evidence type="ECO:0000256" key="3">
    <source>
        <dbReference type="ARBA" id="ARBA00022801"/>
    </source>
</evidence>
<feature type="non-terminal residue" evidence="6">
    <location>
        <position position="1"/>
    </location>
</feature>
<dbReference type="InterPro" id="IPR050887">
    <property type="entry name" value="Beta-mannosidase_GH2"/>
</dbReference>
<comment type="caution">
    <text evidence="6">The sequence shown here is derived from an EMBL/GenBank/DDBJ whole genome shotgun (WGS) entry which is preliminary data.</text>
</comment>
<dbReference type="Gene3D" id="2.60.40.10">
    <property type="entry name" value="Immunoglobulins"/>
    <property type="match status" value="1"/>
</dbReference>
<protein>
    <recommendedName>
        <fullName evidence="2">beta-mannosidase</fullName>
        <ecNumber evidence="2">3.2.1.25</ecNumber>
    </recommendedName>
</protein>
<evidence type="ECO:0000313" key="6">
    <source>
        <dbReference type="EMBL" id="KAB7504295.1"/>
    </source>
</evidence>
<keyword evidence="7" id="KW-1185">Reference proteome</keyword>
<dbReference type="SUPFAM" id="SSF49303">
    <property type="entry name" value="beta-Galactosidase/glucuronidase domain"/>
    <property type="match status" value="1"/>
</dbReference>
<keyword evidence="3" id="KW-0378">Hydrolase</keyword>
<evidence type="ECO:0000256" key="4">
    <source>
        <dbReference type="ARBA" id="ARBA00023295"/>
    </source>
</evidence>
<dbReference type="InterPro" id="IPR054593">
    <property type="entry name" value="Beta-mannosidase-like_N2"/>
</dbReference>
<dbReference type="GO" id="GO:0004567">
    <property type="term" value="F:beta-mannosidase activity"/>
    <property type="evidence" value="ECO:0007669"/>
    <property type="project" value="UniProtKB-EC"/>
</dbReference>